<keyword evidence="2" id="KW-1185">Reference proteome</keyword>
<dbReference type="WBParaSite" id="TREG1_37700.1">
    <property type="protein sequence ID" value="TREG1_37700.1"/>
    <property type="gene ID" value="TREG1_37700"/>
</dbReference>
<evidence type="ECO:0000313" key="3">
    <source>
        <dbReference type="WBParaSite" id="TREG1_37700.1"/>
    </source>
</evidence>
<reference evidence="2" key="1">
    <citation type="submission" date="2022-06" db="EMBL/GenBank/DDBJ databases">
        <authorList>
            <person name="Berger JAMES D."/>
            <person name="Berger JAMES D."/>
        </authorList>
    </citation>
    <scope>NUCLEOTIDE SEQUENCE [LARGE SCALE GENOMIC DNA]</scope>
</reference>
<dbReference type="Proteomes" id="UP000050795">
    <property type="component" value="Unassembled WGS sequence"/>
</dbReference>
<proteinExistence type="predicted"/>
<reference evidence="3" key="2">
    <citation type="submission" date="2023-11" db="UniProtKB">
        <authorList>
            <consortium name="WormBaseParasite"/>
        </authorList>
    </citation>
    <scope>IDENTIFICATION</scope>
</reference>
<organism evidence="2 3">
    <name type="scientific">Trichobilharzia regenti</name>
    <name type="common">Nasal bird schistosome</name>
    <dbReference type="NCBI Taxonomy" id="157069"/>
    <lineage>
        <taxon>Eukaryota</taxon>
        <taxon>Metazoa</taxon>
        <taxon>Spiralia</taxon>
        <taxon>Lophotrochozoa</taxon>
        <taxon>Platyhelminthes</taxon>
        <taxon>Trematoda</taxon>
        <taxon>Digenea</taxon>
        <taxon>Strigeidida</taxon>
        <taxon>Schistosomatoidea</taxon>
        <taxon>Schistosomatidae</taxon>
        <taxon>Trichobilharzia</taxon>
    </lineage>
</organism>
<feature type="region of interest" description="Disordered" evidence="1">
    <location>
        <begin position="87"/>
        <end position="190"/>
    </location>
</feature>
<feature type="compositionally biased region" description="Polar residues" evidence="1">
    <location>
        <begin position="114"/>
        <end position="129"/>
    </location>
</feature>
<evidence type="ECO:0000313" key="2">
    <source>
        <dbReference type="Proteomes" id="UP000050795"/>
    </source>
</evidence>
<feature type="compositionally biased region" description="Acidic residues" evidence="1">
    <location>
        <begin position="142"/>
        <end position="152"/>
    </location>
</feature>
<feature type="compositionally biased region" description="Polar residues" evidence="1">
    <location>
        <begin position="1"/>
        <end position="27"/>
    </location>
</feature>
<name>A0AA85JRJ8_TRIRE</name>
<evidence type="ECO:0000256" key="1">
    <source>
        <dbReference type="SAM" id="MobiDB-lite"/>
    </source>
</evidence>
<feature type="compositionally biased region" description="Low complexity" evidence="1">
    <location>
        <begin position="59"/>
        <end position="70"/>
    </location>
</feature>
<feature type="region of interest" description="Disordered" evidence="1">
    <location>
        <begin position="1"/>
        <end position="74"/>
    </location>
</feature>
<feature type="compositionally biased region" description="Basic and acidic residues" evidence="1">
    <location>
        <begin position="43"/>
        <end position="55"/>
    </location>
</feature>
<dbReference type="AlphaFoldDB" id="A0AA85JRJ8"/>
<accession>A0AA85JRJ8</accession>
<protein>
    <submittedName>
        <fullName evidence="3">Uncharacterized protein</fullName>
    </submittedName>
</protein>
<sequence>MENKTYTDIQKSTTQIPEGERTTMNSRYTDKPDYYSESVTTGNHDHYRSSEDKTTNEIPSSTTLPPSLSTHGQHEVYTTGGAWITHSSETPAKHSDNDVYTETTPSPFDIYSRETGNTAHDDASSSGYSTEEEKSIIRTSSLDEDREDDNGVEDMFSSVMPQSTLRPPLNDFDVSNNAEKQEEGSDGSDNEVKAAVYNYADDYYSILYHYFPYFDYTD</sequence>